<dbReference type="PANTHER" id="PTHR43818:SF11">
    <property type="entry name" value="BCDNA.GH03377"/>
    <property type="match status" value="1"/>
</dbReference>
<dbReference type="InterPro" id="IPR050463">
    <property type="entry name" value="Gfo/Idh/MocA_oxidrdct_glycsds"/>
</dbReference>
<dbReference type="GO" id="GO:0000166">
    <property type="term" value="F:nucleotide binding"/>
    <property type="evidence" value="ECO:0007669"/>
    <property type="project" value="InterPro"/>
</dbReference>
<evidence type="ECO:0000256" key="1">
    <source>
        <dbReference type="ARBA" id="ARBA00023002"/>
    </source>
</evidence>
<evidence type="ECO:0000256" key="2">
    <source>
        <dbReference type="SAM" id="MobiDB-lite"/>
    </source>
</evidence>
<dbReference type="InterPro" id="IPR055170">
    <property type="entry name" value="GFO_IDH_MocA-like_dom"/>
</dbReference>
<keyword evidence="1" id="KW-0560">Oxidoreductase</keyword>
<dbReference type="EMBL" id="RFFJ01000128">
    <property type="protein sequence ID" value="RMI36900.1"/>
    <property type="molecule type" value="Genomic_DNA"/>
</dbReference>
<organism evidence="5 6">
    <name type="scientific">Streptomyces triticirhizae</name>
    <dbReference type="NCBI Taxonomy" id="2483353"/>
    <lineage>
        <taxon>Bacteria</taxon>
        <taxon>Bacillati</taxon>
        <taxon>Actinomycetota</taxon>
        <taxon>Actinomycetes</taxon>
        <taxon>Kitasatosporales</taxon>
        <taxon>Streptomycetaceae</taxon>
        <taxon>Streptomyces</taxon>
    </lineage>
</organism>
<dbReference type="SUPFAM" id="SSF55347">
    <property type="entry name" value="Glyceraldehyde-3-phosphate dehydrogenase-like, C-terminal domain"/>
    <property type="match status" value="1"/>
</dbReference>
<feature type="domain" description="Gfo/Idh/MocA-like oxidoreductase N-terminal" evidence="3">
    <location>
        <begin position="7"/>
        <end position="120"/>
    </location>
</feature>
<name>A0A3M2LJC8_9ACTN</name>
<evidence type="ECO:0000313" key="5">
    <source>
        <dbReference type="EMBL" id="RMI36900.1"/>
    </source>
</evidence>
<dbReference type="Gene3D" id="3.40.50.720">
    <property type="entry name" value="NAD(P)-binding Rossmann-like Domain"/>
    <property type="match status" value="1"/>
</dbReference>
<dbReference type="GO" id="GO:0016491">
    <property type="term" value="F:oxidoreductase activity"/>
    <property type="evidence" value="ECO:0007669"/>
    <property type="project" value="UniProtKB-KW"/>
</dbReference>
<dbReference type="AlphaFoldDB" id="A0A3M2LJC8"/>
<accession>A0A3M2LJC8</accession>
<evidence type="ECO:0000259" key="4">
    <source>
        <dbReference type="Pfam" id="PF22725"/>
    </source>
</evidence>
<dbReference type="Proteomes" id="UP000278673">
    <property type="component" value="Unassembled WGS sequence"/>
</dbReference>
<dbReference type="PANTHER" id="PTHR43818">
    <property type="entry name" value="BCDNA.GH03377"/>
    <property type="match status" value="1"/>
</dbReference>
<dbReference type="Pfam" id="PF01408">
    <property type="entry name" value="GFO_IDH_MocA"/>
    <property type="match status" value="1"/>
</dbReference>
<keyword evidence="6" id="KW-1185">Reference proteome</keyword>
<dbReference type="Pfam" id="PF22725">
    <property type="entry name" value="GFO_IDH_MocA_C3"/>
    <property type="match status" value="1"/>
</dbReference>
<evidence type="ECO:0000313" key="6">
    <source>
        <dbReference type="Proteomes" id="UP000278673"/>
    </source>
</evidence>
<gene>
    <name evidence="5" type="ORF">EBN88_20315</name>
</gene>
<proteinExistence type="predicted"/>
<reference evidence="5 6" key="1">
    <citation type="submission" date="2018-10" db="EMBL/GenBank/DDBJ databases">
        <title>Isolation, diversity and antifungal activity of actinobacteria from wheat.</title>
        <authorList>
            <person name="Han C."/>
        </authorList>
    </citation>
    <scope>NUCLEOTIDE SEQUENCE [LARGE SCALE GENOMIC DNA]</scope>
    <source>
        <strain evidence="5 6">NEAU-YY642</strain>
    </source>
</reference>
<dbReference type="InterPro" id="IPR036291">
    <property type="entry name" value="NAD(P)-bd_dom_sf"/>
</dbReference>
<feature type="region of interest" description="Disordered" evidence="2">
    <location>
        <begin position="345"/>
        <end position="369"/>
    </location>
</feature>
<dbReference type="InterPro" id="IPR000683">
    <property type="entry name" value="Gfo/Idh/MocA-like_OxRdtase_N"/>
</dbReference>
<feature type="region of interest" description="Disordered" evidence="2">
    <location>
        <begin position="202"/>
        <end position="221"/>
    </location>
</feature>
<sequence>MSTGPVGVAVVGAGVISDAYLTALTSFPDVRVLGVGDLDPERAARAAAQHGVPVAGDLDTVLAVPEVEIVVNLTVPAAHAQVALAAVEAGKHIYGEKPLTTEPAEGERLLAAAAQRGLLVGNAPDTFLGAGIQTALRAVRSGHIGTPIAAHTAVQSLGPEGWHPDPAFFYQPGAGPLYDIGPYYLTSLVALFGGVSRVAATARRGRDRRTTGSGPKAGEEFPVDVPTHVSALLEFHSGPSAASVFSFDSAIPRIMFEVIGSEGALAVPDPNTFTGPVRVRSHGAEEWSELPVTGTTAGRGIGVLEMARAVRTGEPHRASGELALHVLHTMAAVIDSAEAHSFTSETVNTPLPAPPPLPEGWDPYAAELG</sequence>
<comment type="caution">
    <text evidence="5">The sequence shown here is derived from an EMBL/GenBank/DDBJ whole genome shotgun (WGS) entry which is preliminary data.</text>
</comment>
<dbReference type="RefSeq" id="WP_122185341.1">
    <property type="nucleotide sequence ID" value="NZ_RFFJ01000128.1"/>
</dbReference>
<dbReference type="SUPFAM" id="SSF51735">
    <property type="entry name" value="NAD(P)-binding Rossmann-fold domains"/>
    <property type="match status" value="1"/>
</dbReference>
<protein>
    <submittedName>
        <fullName evidence="5">Gfo/Idh/MocA family oxidoreductase</fullName>
    </submittedName>
</protein>
<dbReference type="Gene3D" id="3.30.360.10">
    <property type="entry name" value="Dihydrodipicolinate Reductase, domain 2"/>
    <property type="match status" value="1"/>
</dbReference>
<evidence type="ECO:0000259" key="3">
    <source>
        <dbReference type="Pfam" id="PF01408"/>
    </source>
</evidence>
<feature type="domain" description="GFO/IDH/MocA-like oxidoreductase" evidence="4">
    <location>
        <begin position="132"/>
        <end position="265"/>
    </location>
</feature>